<keyword evidence="2 6" id="KW-0812">Transmembrane</keyword>
<evidence type="ECO:0000256" key="1">
    <source>
        <dbReference type="ARBA" id="ARBA00004141"/>
    </source>
</evidence>
<dbReference type="Pfam" id="PF00528">
    <property type="entry name" value="BPD_transp_1"/>
    <property type="match status" value="1"/>
</dbReference>
<dbReference type="SUPFAM" id="SSF161098">
    <property type="entry name" value="MetI-like"/>
    <property type="match status" value="1"/>
</dbReference>
<evidence type="ECO:0000256" key="6">
    <source>
        <dbReference type="RuleBase" id="RU363032"/>
    </source>
</evidence>
<dbReference type="InterPro" id="IPR035906">
    <property type="entry name" value="MetI-like_sf"/>
</dbReference>
<evidence type="ECO:0000256" key="4">
    <source>
        <dbReference type="ARBA" id="ARBA00022989"/>
    </source>
</evidence>
<dbReference type="Proteomes" id="UP000320239">
    <property type="component" value="Unassembled WGS sequence"/>
</dbReference>
<keyword evidence="4 6" id="KW-1133">Transmembrane helix</keyword>
<dbReference type="AlphaFoldDB" id="A0A561WJC1"/>
<name>A0A561WJC1_ACTTI</name>
<reference evidence="8 9" key="1">
    <citation type="submission" date="2019-06" db="EMBL/GenBank/DDBJ databases">
        <title>Sequencing the genomes of 1000 actinobacteria strains.</title>
        <authorList>
            <person name="Klenk H.-P."/>
        </authorList>
    </citation>
    <scope>NUCLEOTIDE SEQUENCE [LARGE SCALE GENOMIC DNA]</scope>
    <source>
        <strain evidence="8 9">DSM 43866</strain>
    </source>
</reference>
<keyword evidence="9" id="KW-1185">Reference proteome</keyword>
<protein>
    <submittedName>
        <fullName evidence="8">Polar amino acid transport system permease protein</fullName>
    </submittedName>
</protein>
<feature type="transmembrane region" description="Helical" evidence="6">
    <location>
        <begin position="25"/>
        <end position="58"/>
    </location>
</feature>
<evidence type="ECO:0000313" key="9">
    <source>
        <dbReference type="Proteomes" id="UP000320239"/>
    </source>
</evidence>
<dbReference type="GO" id="GO:0006865">
    <property type="term" value="P:amino acid transport"/>
    <property type="evidence" value="ECO:0007669"/>
    <property type="project" value="UniProtKB-KW"/>
</dbReference>
<dbReference type="PROSITE" id="PS50928">
    <property type="entry name" value="ABC_TM1"/>
    <property type="match status" value="1"/>
</dbReference>
<evidence type="ECO:0000256" key="2">
    <source>
        <dbReference type="ARBA" id="ARBA00022692"/>
    </source>
</evidence>
<comment type="caution">
    <text evidence="8">The sequence shown here is derived from an EMBL/GenBank/DDBJ whole genome shotgun (WGS) entry which is preliminary data.</text>
</comment>
<dbReference type="Gene3D" id="1.10.3720.10">
    <property type="entry name" value="MetI-like"/>
    <property type="match status" value="1"/>
</dbReference>
<evidence type="ECO:0000259" key="7">
    <source>
        <dbReference type="PROSITE" id="PS50928"/>
    </source>
</evidence>
<proteinExistence type="inferred from homology"/>
<feature type="domain" description="ABC transmembrane type-1" evidence="7">
    <location>
        <begin position="74"/>
        <end position="294"/>
    </location>
</feature>
<keyword evidence="6" id="KW-0813">Transport</keyword>
<feature type="transmembrane region" description="Helical" evidence="6">
    <location>
        <begin position="78"/>
        <end position="98"/>
    </location>
</feature>
<dbReference type="PANTHER" id="PTHR30614:SF0">
    <property type="entry name" value="L-CYSTINE TRANSPORT SYSTEM PERMEASE PROTEIN TCYL"/>
    <property type="match status" value="1"/>
</dbReference>
<sequence length="337" mass="36779">MTQPTTERARPEAIKAVPVRHPGRWVAIAVLAVLVAMFLHLILTNAGFRWSFIFLSYAEGKRGVMFTEPVLEGLRGTILLTLFSMLIGIVLGIVVAIMRLSPNRVLSTVAWAYTWFFRAAPRLVLAVIFGNLNILWTRIGFGLPFGEQIGALFGIDNFDGQIFSIKSTDLLAGFVAGMIALGLSEAAYMAEIVRAGIQSIDPGQSEAAVALGMSRGQVLRRVVLPQAMRVIVPPTGNEVIAMVKDTSLVAYVPVTGELFFQLQQVQARTFVVLPCLVAALIWYLIICSVLMIVQYFVERHFGKGYGTAGKARQRLRDLQVEQGGRITTQTNPGGGAL</sequence>
<feature type="transmembrane region" description="Helical" evidence="6">
    <location>
        <begin position="170"/>
        <end position="190"/>
    </location>
</feature>
<dbReference type="PANTHER" id="PTHR30614">
    <property type="entry name" value="MEMBRANE COMPONENT OF AMINO ACID ABC TRANSPORTER"/>
    <property type="match status" value="1"/>
</dbReference>
<evidence type="ECO:0000256" key="5">
    <source>
        <dbReference type="ARBA" id="ARBA00023136"/>
    </source>
</evidence>
<feature type="transmembrane region" description="Helical" evidence="6">
    <location>
        <begin position="270"/>
        <end position="297"/>
    </location>
</feature>
<dbReference type="EMBL" id="VIWY01000002">
    <property type="protein sequence ID" value="TWG23944.1"/>
    <property type="molecule type" value="Genomic_DNA"/>
</dbReference>
<keyword evidence="3" id="KW-0029">Amino-acid transport</keyword>
<dbReference type="GO" id="GO:0055085">
    <property type="term" value="P:transmembrane transport"/>
    <property type="evidence" value="ECO:0007669"/>
    <property type="project" value="InterPro"/>
</dbReference>
<accession>A0A561WJC1</accession>
<dbReference type="InterPro" id="IPR000515">
    <property type="entry name" value="MetI-like"/>
</dbReference>
<evidence type="ECO:0000256" key="3">
    <source>
        <dbReference type="ARBA" id="ARBA00022970"/>
    </source>
</evidence>
<dbReference type="InterPro" id="IPR043429">
    <property type="entry name" value="ArtM/GltK/GlnP/TcyL/YhdX-like"/>
</dbReference>
<organism evidence="8 9">
    <name type="scientific">Actinoplanes teichomyceticus</name>
    <dbReference type="NCBI Taxonomy" id="1867"/>
    <lineage>
        <taxon>Bacteria</taxon>
        <taxon>Bacillati</taxon>
        <taxon>Actinomycetota</taxon>
        <taxon>Actinomycetes</taxon>
        <taxon>Micromonosporales</taxon>
        <taxon>Micromonosporaceae</taxon>
        <taxon>Actinoplanes</taxon>
    </lineage>
</organism>
<comment type="subcellular location">
    <subcellularLocation>
        <location evidence="6">Cell membrane</location>
        <topology evidence="6">Multi-pass membrane protein</topology>
    </subcellularLocation>
    <subcellularLocation>
        <location evidence="1">Membrane</location>
        <topology evidence="1">Multi-pass membrane protein</topology>
    </subcellularLocation>
</comment>
<dbReference type="GO" id="GO:0005886">
    <property type="term" value="C:plasma membrane"/>
    <property type="evidence" value="ECO:0007669"/>
    <property type="project" value="UniProtKB-SubCell"/>
</dbReference>
<evidence type="ECO:0000313" key="8">
    <source>
        <dbReference type="EMBL" id="TWG23944.1"/>
    </source>
</evidence>
<keyword evidence="5 6" id="KW-0472">Membrane</keyword>
<comment type="similarity">
    <text evidence="6">Belongs to the binding-protein-dependent transport system permease family.</text>
</comment>
<gene>
    <name evidence="8" type="ORF">FHX34_102497</name>
</gene>
<feature type="transmembrane region" description="Helical" evidence="6">
    <location>
        <begin position="110"/>
        <end position="136"/>
    </location>
</feature>
<dbReference type="OrthoDB" id="92598at2"/>
<dbReference type="CDD" id="cd06261">
    <property type="entry name" value="TM_PBP2"/>
    <property type="match status" value="1"/>
</dbReference>
<dbReference type="RefSeq" id="WP_122977143.1">
    <property type="nucleotide sequence ID" value="NZ_BOMX01000045.1"/>
</dbReference>